<dbReference type="SUPFAM" id="SSF53850">
    <property type="entry name" value="Periplasmic binding protein-like II"/>
    <property type="match status" value="1"/>
</dbReference>
<dbReference type="Pfam" id="PF00126">
    <property type="entry name" value="HTH_1"/>
    <property type="match status" value="1"/>
</dbReference>
<keyword evidence="4" id="KW-0804">Transcription</keyword>
<dbReference type="InterPro" id="IPR036388">
    <property type="entry name" value="WH-like_DNA-bd_sf"/>
</dbReference>
<evidence type="ECO:0000256" key="2">
    <source>
        <dbReference type="ARBA" id="ARBA00023015"/>
    </source>
</evidence>
<comment type="caution">
    <text evidence="6">The sequence shown here is derived from an EMBL/GenBank/DDBJ whole genome shotgun (WGS) entry which is preliminary data.</text>
</comment>
<dbReference type="InterPro" id="IPR005119">
    <property type="entry name" value="LysR_subst-bd"/>
</dbReference>
<feature type="domain" description="HTH lysR-type" evidence="5">
    <location>
        <begin position="1"/>
        <end position="58"/>
    </location>
</feature>
<dbReference type="GO" id="GO:0003677">
    <property type="term" value="F:DNA binding"/>
    <property type="evidence" value="ECO:0007669"/>
    <property type="project" value="UniProtKB-KW"/>
</dbReference>
<evidence type="ECO:0000256" key="4">
    <source>
        <dbReference type="ARBA" id="ARBA00023163"/>
    </source>
</evidence>
<dbReference type="PANTHER" id="PTHR30419:SF29">
    <property type="entry name" value="LYSR-FAMILY TRANSCRIPTIONAL REGULATOR"/>
    <property type="match status" value="1"/>
</dbReference>
<dbReference type="Proteomes" id="UP000479293">
    <property type="component" value="Unassembled WGS sequence"/>
</dbReference>
<reference evidence="6 7" key="1">
    <citation type="submission" date="2019-10" db="EMBL/GenBank/DDBJ databases">
        <title>Draft Genome Sequence of Cytophagaceae sp. SJW1-29.</title>
        <authorList>
            <person name="Choi A."/>
        </authorList>
    </citation>
    <scope>NUCLEOTIDE SEQUENCE [LARGE SCALE GENOMIC DNA]</scope>
    <source>
        <strain evidence="6 7">SJW1-29</strain>
    </source>
</reference>
<evidence type="ECO:0000259" key="5">
    <source>
        <dbReference type="PROSITE" id="PS50931"/>
    </source>
</evidence>
<evidence type="ECO:0000256" key="1">
    <source>
        <dbReference type="ARBA" id="ARBA00009437"/>
    </source>
</evidence>
<dbReference type="InterPro" id="IPR050950">
    <property type="entry name" value="HTH-type_LysR_regulators"/>
</dbReference>
<dbReference type="GO" id="GO:0005829">
    <property type="term" value="C:cytosol"/>
    <property type="evidence" value="ECO:0007669"/>
    <property type="project" value="TreeGrafter"/>
</dbReference>
<proteinExistence type="inferred from homology"/>
<dbReference type="InterPro" id="IPR036390">
    <property type="entry name" value="WH_DNA-bd_sf"/>
</dbReference>
<evidence type="ECO:0000313" key="7">
    <source>
        <dbReference type="Proteomes" id="UP000479293"/>
    </source>
</evidence>
<protein>
    <submittedName>
        <fullName evidence="6">LysR family transcriptional regulator</fullName>
    </submittedName>
</protein>
<dbReference type="Gene3D" id="1.10.10.10">
    <property type="entry name" value="Winged helix-like DNA-binding domain superfamily/Winged helix DNA-binding domain"/>
    <property type="match status" value="1"/>
</dbReference>
<dbReference type="EMBL" id="WHLY01000002">
    <property type="protein sequence ID" value="MPR37029.1"/>
    <property type="molecule type" value="Genomic_DNA"/>
</dbReference>
<dbReference type="SUPFAM" id="SSF46785">
    <property type="entry name" value="Winged helix' DNA-binding domain"/>
    <property type="match status" value="1"/>
</dbReference>
<dbReference type="PANTHER" id="PTHR30419">
    <property type="entry name" value="HTH-TYPE TRANSCRIPTIONAL REGULATOR YBHD"/>
    <property type="match status" value="1"/>
</dbReference>
<keyword evidence="7" id="KW-1185">Reference proteome</keyword>
<dbReference type="GO" id="GO:0003700">
    <property type="term" value="F:DNA-binding transcription factor activity"/>
    <property type="evidence" value="ECO:0007669"/>
    <property type="project" value="InterPro"/>
</dbReference>
<keyword evidence="3" id="KW-0238">DNA-binding</keyword>
<sequence>MNIQQLEYIVAVDRYRHFVQAAEHCHVTQPTLSMMIRKLEDELGVKIFDRARQPILPTEIGVRVIAQAQVILRESARLAELANQYKDLMAGELRVGIIPTIAPYLLPQFIQNFMEKYPAIHLQITEMITDRVLHELKSGTIDVGIVATLAEGNTFQSAPLYREKLFVYASERIVLYEKKYILPEDIDPNELWLLEEGHCFRTQIQKLCELSRTGPTGHSLSYRAGNIETLIRMVERSGGLTIIPELAVLDLVPSRLAHVREFQAPAPAREIHLIYNREHVKTRLIEVLREDILTHIPEEMKLKTESLRVL</sequence>
<dbReference type="PRINTS" id="PR00039">
    <property type="entry name" value="HTHLYSR"/>
</dbReference>
<dbReference type="FunFam" id="1.10.10.10:FF:000001">
    <property type="entry name" value="LysR family transcriptional regulator"/>
    <property type="match status" value="1"/>
</dbReference>
<dbReference type="Gene3D" id="3.40.190.10">
    <property type="entry name" value="Periplasmic binding protein-like II"/>
    <property type="match status" value="2"/>
</dbReference>
<dbReference type="InterPro" id="IPR000847">
    <property type="entry name" value="LysR_HTH_N"/>
</dbReference>
<dbReference type="RefSeq" id="WP_152765474.1">
    <property type="nucleotide sequence ID" value="NZ_WHLY01000002.1"/>
</dbReference>
<organism evidence="6 7">
    <name type="scientific">Salmonirosea aquatica</name>
    <dbReference type="NCBI Taxonomy" id="2654236"/>
    <lineage>
        <taxon>Bacteria</taxon>
        <taxon>Pseudomonadati</taxon>
        <taxon>Bacteroidota</taxon>
        <taxon>Cytophagia</taxon>
        <taxon>Cytophagales</taxon>
        <taxon>Spirosomataceae</taxon>
        <taxon>Salmonirosea</taxon>
    </lineage>
</organism>
<name>A0A7C9FS49_9BACT</name>
<evidence type="ECO:0000313" key="6">
    <source>
        <dbReference type="EMBL" id="MPR37029.1"/>
    </source>
</evidence>
<dbReference type="CDD" id="cd08411">
    <property type="entry name" value="PBP2_OxyR"/>
    <property type="match status" value="1"/>
</dbReference>
<evidence type="ECO:0000256" key="3">
    <source>
        <dbReference type="ARBA" id="ARBA00023125"/>
    </source>
</evidence>
<keyword evidence="2" id="KW-0805">Transcription regulation</keyword>
<comment type="similarity">
    <text evidence="1">Belongs to the LysR transcriptional regulatory family.</text>
</comment>
<dbReference type="AlphaFoldDB" id="A0A7C9FS49"/>
<dbReference type="PROSITE" id="PS50931">
    <property type="entry name" value="HTH_LYSR"/>
    <property type="match status" value="1"/>
</dbReference>
<gene>
    <name evidence="6" type="ORF">GBK04_27760</name>
</gene>
<dbReference type="Pfam" id="PF03466">
    <property type="entry name" value="LysR_substrate"/>
    <property type="match status" value="1"/>
</dbReference>
<accession>A0A7C9FS49</accession>